<feature type="site" description="Deprotonates C-terminal active site Cys" evidence="4">
    <location>
        <position position="25"/>
    </location>
</feature>
<evidence type="ECO:0000256" key="1">
    <source>
        <dbReference type="ARBA" id="ARBA00020570"/>
    </source>
</evidence>
<organism evidence="7 8">
    <name type="scientific">Paramarasmius palmivorus</name>
    <dbReference type="NCBI Taxonomy" id="297713"/>
    <lineage>
        <taxon>Eukaryota</taxon>
        <taxon>Fungi</taxon>
        <taxon>Dikarya</taxon>
        <taxon>Basidiomycota</taxon>
        <taxon>Agaricomycotina</taxon>
        <taxon>Agaricomycetes</taxon>
        <taxon>Agaricomycetidae</taxon>
        <taxon>Agaricales</taxon>
        <taxon>Marasmiineae</taxon>
        <taxon>Marasmiaceae</taxon>
        <taxon>Paramarasmius</taxon>
    </lineage>
</organism>
<dbReference type="NCBIfam" id="TIGR01068">
    <property type="entry name" value="thioredoxin"/>
    <property type="match status" value="1"/>
</dbReference>
<accession>A0AAW0D8J3</accession>
<proteinExistence type="inferred from homology"/>
<feature type="site" description="Contributes to redox potential value" evidence="4">
    <location>
        <position position="33"/>
    </location>
</feature>
<dbReference type="InterPro" id="IPR036249">
    <property type="entry name" value="Thioredoxin-like_sf"/>
</dbReference>
<dbReference type="Proteomes" id="UP001383192">
    <property type="component" value="Unassembled WGS sequence"/>
</dbReference>
<dbReference type="PROSITE" id="PS00194">
    <property type="entry name" value="THIOREDOXIN_1"/>
    <property type="match status" value="1"/>
</dbReference>
<keyword evidence="5" id="KW-0676">Redox-active center</keyword>
<dbReference type="PRINTS" id="PR00421">
    <property type="entry name" value="THIOREDOXIN"/>
</dbReference>
<gene>
    <name evidence="7" type="ORF">VNI00_006680</name>
</gene>
<evidence type="ECO:0000313" key="8">
    <source>
        <dbReference type="Proteomes" id="UP001383192"/>
    </source>
</evidence>
<evidence type="ECO:0000256" key="2">
    <source>
        <dbReference type="ARBA" id="ARBA00023157"/>
    </source>
</evidence>
<protein>
    <recommendedName>
        <fullName evidence="1 3">Thioredoxin</fullName>
    </recommendedName>
</protein>
<comment type="caution">
    <text evidence="7">The sequence shown here is derived from an EMBL/GenBank/DDBJ whole genome shotgun (WGS) entry which is preliminary data.</text>
</comment>
<dbReference type="SUPFAM" id="SSF52833">
    <property type="entry name" value="Thioredoxin-like"/>
    <property type="match status" value="1"/>
</dbReference>
<feature type="domain" description="Thioredoxin" evidence="6">
    <location>
        <begin position="1"/>
        <end position="109"/>
    </location>
</feature>
<keyword evidence="2 5" id="KW-1015">Disulfide bond</keyword>
<feature type="active site" description="Nucleophile" evidence="4">
    <location>
        <position position="31"/>
    </location>
</feature>
<dbReference type="Pfam" id="PF00085">
    <property type="entry name" value="Thioredoxin"/>
    <property type="match status" value="1"/>
</dbReference>
<feature type="site" description="Contributes to redox potential value" evidence="4">
    <location>
        <position position="32"/>
    </location>
</feature>
<dbReference type="Gene3D" id="3.40.30.10">
    <property type="entry name" value="Glutaredoxin"/>
    <property type="match status" value="1"/>
</dbReference>
<dbReference type="InterPro" id="IPR005746">
    <property type="entry name" value="Thioredoxin"/>
</dbReference>
<feature type="disulfide bond" description="Redox-active" evidence="5">
    <location>
        <begin position="31"/>
        <end position="34"/>
    </location>
</feature>
<evidence type="ECO:0000259" key="6">
    <source>
        <dbReference type="PROSITE" id="PS51352"/>
    </source>
</evidence>
<sequence length="110" mass="12042">MPVKAIESYDEFKKIISSDKVVIIDFWATWCGPCKIISPIFEQLSNQAQFAESVEFYKVDVDAQEDISAEVGVRAMPTFVAFKNGQKLGEPVVGANPQALQALVSKVASS</sequence>
<dbReference type="CDD" id="cd02947">
    <property type="entry name" value="TRX_family"/>
    <property type="match status" value="1"/>
</dbReference>
<dbReference type="InterPro" id="IPR017937">
    <property type="entry name" value="Thioredoxin_CS"/>
</dbReference>
<name>A0AAW0D8J3_9AGAR</name>
<dbReference type="PROSITE" id="PS51352">
    <property type="entry name" value="THIOREDOXIN_2"/>
    <property type="match status" value="1"/>
</dbReference>
<evidence type="ECO:0000256" key="3">
    <source>
        <dbReference type="PIRNR" id="PIRNR000077"/>
    </source>
</evidence>
<reference evidence="7 8" key="1">
    <citation type="submission" date="2024-01" db="EMBL/GenBank/DDBJ databases">
        <title>A draft genome for a cacao thread blight-causing isolate of Paramarasmius palmivorus.</title>
        <authorList>
            <person name="Baruah I.K."/>
            <person name="Bukari Y."/>
            <person name="Amoako-Attah I."/>
            <person name="Meinhardt L.W."/>
            <person name="Bailey B.A."/>
            <person name="Cohen S.P."/>
        </authorList>
    </citation>
    <scope>NUCLEOTIDE SEQUENCE [LARGE SCALE GENOMIC DNA]</scope>
    <source>
        <strain evidence="7 8">GH-12</strain>
    </source>
</reference>
<dbReference type="PIRSF" id="PIRSF000077">
    <property type="entry name" value="Thioredoxin"/>
    <property type="match status" value="1"/>
</dbReference>
<dbReference type="PANTHER" id="PTHR46115">
    <property type="entry name" value="THIOREDOXIN-LIKE PROTEIN 1"/>
    <property type="match status" value="1"/>
</dbReference>
<evidence type="ECO:0000256" key="5">
    <source>
        <dbReference type="PIRSR" id="PIRSR000077-4"/>
    </source>
</evidence>
<feature type="active site" description="Nucleophile" evidence="4">
    <location>
        <position position="34"/>
    </location>
</feature>
<comment type="similarity">
    <text evidence="3">Belongs to the thioredoxin family.</text>
</comment>
<dbReference type="EMBL" id="JAYKXP010000020">
    <property type="protein sequence ID" value="KAK7047449.1"/>
    <property type="molecule type" value="Genomic_DNA"/>
</dbReference>
<keyword evidence="8" id="KW-1185">Reference proteome</keyword>
<dbReference type="AlphaFoldDB" id="A0AAW0D8J3"/>
<dbReference type="GO" id="GO:0015035">
    <property type="term" value="F:protein-disulfide reductase activity"/>
    <property type="evidence" value="ECO:0007669"/>
    <property type="project" value="InterPro"/>
</dbReference>
<dbReference type="InterPro" id="IPR013766">
    <property type="entry name" value="Thioredoxin_domain"/>
</dbReference>
<dbReference type="FunFam" id="3.40.30.10:FF:000245">
    <property type="entry name" value="Thioredoxin"/>
    <property type="match status" value="1"/>
</dbReference>
<evidence type="ECO:0000256" key="4">
    <source>
        <dbReference type="PIRSR" id="PIRSR000077-1"/>
    </source>
</evidence>
<evidence type="ECO:0000313" key="7">
    <source>
        <dbReference type="EMBL" id="KAK7047449.1"/>
    </source>
</evidence>